<dbReference type="NCBIfam" id="TIGR01195">
    <property type="entry name" value="oadG_fam"/>
    <property type="match status" value="1"/>
</dbReference>
<dbReference type="GO" id="GO:0015081">
    <property type="term" value="F:sodium ion transmembrane transporter activity"/>
    <property type="evidence" value="ECO:0007669"/>
    <property type="project" value="InterPro"/>
</dbReference>
<dbReference type="EMBL" id="DVLL01000010">
    <property type="protein sequence ID" value="HIT58527.1"/>
    <property type="molecule type" value="Genomic_DNA"/>
</dbReference>
<evidence type="ECO:0000313" key="8">
    <source>
        <dbReference type="Proteomes" id="UP000824136"/>
    </source>
</evidence>
<reference evidence="7" key="2">
    <citation type="journal article" date="2021" name="PeerJ">
        <title>Extensive microbial diversity within the chicken gut microbiome revealed by metagenomics and culture.</title>
        <authorList>
            <person name="Gilroy R."/>
            <person name="Ravi A."/>
            <person name="Getino M."/>
            <person name="Pursley I."/>
            <person name="Horton D.L."/>
            <person name="Alikhan N.F."/>
            <person name="Baker D."/>
            <person name="Gharbi K."/>
            <person name="Hall N."/>
            <person name="Watson M."/>
            <person name="Adriaenssens E.M."/>
            <person name="Foster-Nyarko E."/>
            <person name="Jarju S."/>
            <person name="Secka A."/>
            <person name="Antonio M."/>
            <person name="Oren A."/>
            <person name="Chaudhuri R.R."/>
            <person name="La Ragione R."/>
            <person name="Hildebrand F."/>
            <person name="Pallen M.J."/>
        </authorList>
    </citation>
    <scope>NUCLEOTIDE SEQUENCE</scope>
    <source>
        <strain evidence="7">CHK33-4379</strain>
    </source>
</reference>
<dbReference type="InterPro" id="IPR005899">
    <property type="entry name" value="Na_pump_deCOase"/>
</dbReference>
<keyword evidence="5 6" id="KW-0472">Membrane</keyword>
<accession>A0A9D1GTB4</accession>
<evidence type="ECO:0000256" key="3">
    <source>
        <dbReference type="ARBA" id="ARBA00022692"/>
    </source>
</evidence>
<dbReference type="Proteomes" id="UP000824136">
    <property type="component" value="Unassembled WGS sequence"/>
</dbReference>
<keyword evidence="2" id="KW-1003">Cell membrane</keyword>
<dbReference type="AlphaFoldDB" id="A0A9D1GTB4"/>
<evidence type="ECO:0000256" key="6">
    <source>
        <dbReference type="SAM" id="Phobius"/>
    </source>
</evidence>
<dbReference type="Pfam" id="PF04277">
    <property type="entry name" value="OAD_gamma"/>
    <property type="match status" value="1"/>
</dbReference>
<dbReference type="GO" id="GO:0036376">
    <property type="term" value="P:sodium ion export across plasma membrane"/>
    <property type="evidence" value="ECO:0007669"/>
    <property type="project" value="InterPro"/>
</dbReference>
<reference evidence="7" key="1">
    <citation type="submission" date="2020-10" db="EMBL/GenBank/DDBJ databases">
        <authorList>
            <person name="Gilroy R."/>
        </authorList>
    </citation>
    <scope>NUCLEOTIDE SEQUENCE</scope>
    <source>
        <strain evidence="7">CHK33-4379</strain>
    </source>
</reference>
<name>A0A9D1GTB4_9FIRM</name>
<keyword evidence="4 6" id="KW-1133">Transmembrane helix</keyword>
<keyword evidence="3 6" id="KW-0812">Transmembrane</keyword>
<evidence type="ECO:0000256" key="2">
    <source>
        <dbReference type="ARBA" id="ARBA00022475"/>
    </source>
</evidence>
<dbReference type="GO" id="GO:0005886">
    <property type="term" value="C:plasma membrane"/>
    <property type="evidence" value="ECO:0007669"/>
    <property type="project" value="UniProtKB-SubCell"/>
</dbReference>
<proteinExistence type="predicted"/>
<comment type="caution">
    <text evidence="7">The sequence shown here is derived from an EMBL/GenBank/DDBJ whole genome shotgun (WGS) entry which is preliminary data.</text>
</comment>
<comment type="subcellular location">
    <subcellularLocation>
        <location evidence="1">Cell membrane</location>
    </subcellularLocation>
</comment>
<evidence type="ECO:0000256" key="4">
    <source>
        <dbReference type="ARBA" id="ARBA00022989"/>
    </source>
</evidence>
<organism evidence="7 8">
    <name type="scientific">Candidatus Faeciplasma pullistercoris</name>
    <dbReference type="NCBI Taxonomy" id="2840800"/>
    <lineage>
        <taxon>Bacteria</taxon>
        <taxon>Bacillati</taxon>
        <taxon>Bacillota</taxon>
        <taxon>Clostridia</taxon>
        <taxon>Eubacteriales</taxon>
        <taxon>Oscillospiraceae</taxon>
        <taxon>Oscillospiraceae incertae sedis</taxon>
        <taxon>Candidatus Faeciplasma</taxon>
    </lineage>
</organism>
<evidence type="ECO:0000256" key="1">
    <source>
        <dbReference type="ARBA" id="ARBA00004236"/>
    </source>
</evidence>
<evidence type="ECO:0000313" key="7">
    <source>
        <dbReference type="EMBL" id="HIT58527.1"/>
    </source>
</evidence>
<feature type="transmembrane region" description="Helical" evidence="6">
    <location>
        <begin position="12"/>
        <end position="37"/>
    </location>
</feature>
<evidence type="ECO:0000256" key="5">
    <source>
        <dbReference type="ARBA" id="ARBA00023136"/>
    </source>
</evidence>
<protein>
    <submittedName>
        <fullName evidence="7">OadG family protein</fullName>
    </submittedName>
</protein>
<gene>
    <name evidence="7" type="ORF">IAC39_02270</name>
</gene>
<sequence>MPILAVQEPSIPLVVLLGLGMVFVGLICIIIICYLLGVIIRLLQGNRDGSGDESSQASAPAVTAVPAVSADIENRQQFVAAVSAAIAEELGTDVSAIRITSIKKL</sequence>